<gene>
    <name evidence="3" type="ORF">SPARVUS_LOCUS7672388</name>
</gene>
<keyword evidence="4" id="KW-1185">Reference proteome</keyword>
<proteinExistence type="predicted"/>
<comment type="caution">
    <text evidence="3">The sequence shown here is derived from an EMBL/GenBank/DDBJ whole genome shotgun (WGS) entry which is preliminary data.</text>
</comment>
<evidence type="ECO:0000256" key="2">
    <source>
        <dbReference type="SAM" id="Phobius"/>
    </source>
</evidence>
<dbReference type="EMBL" id="CATNWA010014557">
    <property type="protein sequence ID" value="CAI9573348.1"/>
    <property type="molecule type" value="Genomic_DNA"/>
</dbReference>
<evidence type="ECO:0000313" key="3">
    <source>
        <dbReference type="EMBL" id="CAI9573348.1"/>
    </source>
</evidence>
<name>A0ABN9DPM8_9NEOB</name>
<accession>A0ABN9DPM8</accession>
<keyword evidence="2" id="KW-0812">Transmembrane</keyword>
<dbReference type="Proteomes" id="UP001162483">
    <property type="component" value="Unassembled WGS sequence"/>
</dbReference>
<feature type="region of interest" description="Disordered" evidence="1">
    <location>
        <begin position="1"/>
        <end position="29"/>
    </location>
</feature>
<protein>
    <submittedName>
        <fullName evidence="3">Uncharacterized protein</fullName>
    </submittedName>
</protein>
<keyword evidence="2" id="KW-1133">Transmembrane helix</keyword>
<evidence type="ECO:0000313" key="4">
    <source>
        <dbReference type="Proteomes" id="UP001162483"/>
    </source>
</evidence>
<sequence>MKPLCPRPHRKKPMKTPMKGTRGISWGPLLTPGPRAVPERSNGQFAPATLTGDSMKKKNIYIYIFFCLIFFIFNFLLHFFLFFLRFFFIFYYDQNSTMLP</sequence>
<organism evidence="3 4">
    <name type="scientific">Staurois parvus</name>
    <dbReference type="NCBI Taxonomy" id="386267"/>
    <lineage>
        <taxon>Eukaryota</taxon>
        <taxon>Metazoa</taxon>
        <taxon>Chordata</taxon>
        <taxon>Craniata</taxon>
        <taxon>Vertebrata</taxon>
        <taxon>Euteleostomi</taxon>
        <taxon>Amphibia</taxon>
        <taxon>Batrachia</taxon>
        <taxon>Anura</taxon>
        <taxon>Neobatrachia</taxon>
        <taxon>Ranoidea</taxon>
        <taxon>Ranidae</taxon>
        <taxon>Staurois</taxon>
    </lineage>
</organism>
<feature type="transmembrane region" description="Helical" evidence="2">
    <location>
        <begin position="60"/>
        <end position="92"/>
    </location>
</feature>
<evidence type="ECO:0000256" key="1">
    <source>
        <dbReference type="SAM" id="MobiDB-lite"/>
    </source>
</evidence>
<keyword evidence="2" id="KW-0472">Membrane</keyword>
<reference evidence="3" key="1">
    <citation type="submission" date="2023-05" db="EMBL/GenBank/DDBJ databases">
        <authorList>
            <person name="Stuckert A."/>
        </authorList>
    </citation>
    <scope>NUCLEOTIDE SEQUENCE</scope>
</reference>